<name>A0A6A5EG99_PERFL</name>
<evidence type="ECO:0000313" key="2">
    <source>
        <dbReference type="EMBL" id="KAF1378055.1"/>
    </source>
</evidence>
<dbReference type="Proteomes" id="UP000465112">
    <property type="component" value="Chromosome 16"/>
</dbReference>
<feature type="region of interest" description="Disordered" evidence="1">
    <location>
        <begin position="1"/>
        <end position="40"/>
    </location>
</feature>
<keyword evidence="3" id="KW-1185">Reference proteome</keyword>
<reference evidence="2 3" key="1">
    <citation type="submission" date="2019-06" db="EMBL/GenBank/DDBJ databases">
        <title>A chromosome-scale genome assembly of the European perch, Perca fluviatilis.</title>
        <authorList>
            <person name="Roques C."/>
            <person name="Zahm M."/>
            <person name="Cabau C."/>
            <person name="Klopp C."/>
            <person name="Bouchez O."/>
            <person name="Donnadieu C."/>
            <person name="Kuhl H."/>
            <person name="Gislard M."/>
            <person name="Guendouz S."/>
            <person name="Journot L."/>
            <person name="Haffray P."/>
            <person name="Bestin A."/>
            <person name="Morvezen R."/>
            <person name="Feron R."/>
            <person name="Wen M."/>
            <person name="Jouanno E."/>
            <person name="Herpin A."/>
            <person name="Schartl M."/>
            <person name="Postlethwait J."/>
            <person name="Schaerlinger B."/>
            <person name="Chardard D."/>
            <person name="Lecocq T."/>
            <person name="Poncet C."/>
            <person name="Jaffrelo L."/>
            <person name="Lampietro C."/>
            <person name="Guiguen Y."/>
        </authorList>
    </citation>
    <scope>NUCLEOTIDE SEQUENCE [LARGE SCALE GENOMIC DNA]</scope>
    <source>
        <tissue evidence="2">Blood</tissue>
    </source>
</reference>
<evidence type="ECO:0000313" key="3">
    <source>
        <dbReference type="Proteomes" id="UP000465112"/>
    </source>
</evidence>
<proteinExistence type="predicted"/>
<accession>A0A6A5EG99</accession>
<protein>
    <submittedName>
        <fullName evidence="2">Uncharacterized protein</fullName>
    </submittedName>
</protein>
<organism evidence="2 3">
    <name type="scientific">Perca fluviatilis</name>
    <name type="common">European perch</name>
    <dbReference type="NCBI Taxonomy" id="8168"/>
    <lineage>
        <taxon>Eukaryota</taxon>
        <taxon>Metazoa</taxon>
        <taxon>Chordata</taxon>
        <taxon>Craniata</taxon>
        <taxon>Vertebrata</taxon>
        <taxon>Euteleostomi</taxon>
        <taxon>Actinopterygii</taxon>
        <taxon>Neopterygii</taxon>
        <taxon>Teleostei</taxon>
        <taxon>Neoteleostei</taxon>
        <taxon>Acanthomorphata</taxon>
        <taxon>Eupercaria</taxon>
        <taxon>Perciformes</taxon>
        <taxon>Percoidei</taxon>
        <taxon>Percidae</taxon>
        <taxon>Percinae</taxon>
        <taxon>Perca</taxon>
    </lineage>
</organism>
<gene>
    <name evidence="2" type="ORF">PFLUV_G00185610</name>
</gene>
<comment type="caution">
    <text evidence="2">The sequence shown here is derived from an EMBL/GenBank/DDBJ whole genome shotgun (WGS) entry which is preliminary data.</text>
</comment>
<dbReference type="AlphaFoldDB" id="A0A6A5EG99"/>
<evidence type="ECO:0000256" key="1">
    <source>
        <dbReference type="SAM" id="MobiDB-lite"/>
    </source>
</evidence>
<sequence>MISIRRPRGLAHSEISRQRQDPGLPSPRVPRVLPETRSRDGDGLRGIRLDRGFRDPTLSWVWCGGVCLGTWEIRSAERRLLQGSYPDQTEDQLRDQQGFLQRFTTSPAFLKSSRLGSYRFHLPLEQVLEAYSQQFCFYAPPVMRVFNTTLYKQEVNHVVLVHSPDQDQFSDYPLLTDHPDAVCTYRDGCFIWRPEAMSETHRH</sequence>
<dbReference type="EMBL" id="VHII01000016">
    <property type="protein sequence ID" value="KAF1378055.1"/>
    <property type="molecule type" value="Genomic_DNA"/>
</dbReference>